<dbReference type="AlphaFoldDB" id="A0A162SHZ3"/>
<feature type="transmembrane region" description="Helical" evidence="2">
    <location>
        <begin position="60"/>
        <end position="77"/>
    </location>
</feature>
<gene>
    <name evidence="3" type="ORF">APZ42_011232</name>
</gene>
<evidence type="ECO:0000313" key="4">
    <source>
        <dbReference type="Proteomes" id="UP000076858"/>
    </source>
</evidence>
<accession>A0A162SHZ3</accession>
<comment type="caution">
    <text evidence="3">The sequence shown here is derived from an EMBL/GenBank/DDBJ whole genome shotgun (WGS) entry which is preliminary data.</text>
</comment>
<sequence length="90" mass="10639">MSPLKLGGQEREMQTNPTRSNQCIMNTIIIERPNREHGSLRISSCRETQQTLIHLQMSRIYNRICFSLSFSFFFFLLQNNNFLAWHGVFI</sequence>
<reference evidence="3 4" key="1">
    <citation type="submission" date="2016-03" db="EMBL/GenBank/DDBJ databases">
        <title>EvidentialGene: Evidence-directed Construction of Genes on Genomes.</title>
        <authorList>
            <person name="Gilbert D.G."/>
            <person name="Choi J.-H."/>
            <person name="Mockaitis K."/>
            <person name="Colbourne J."/>
            <person name="Pfrender M."/>
        </authorList>
    </citation>
    <scope>NUCLEOTIDE SEQUENCE [LARGE SCALE GENOMIC DNA]</scope>
    <source>
        <strain evidence="3 4">Xinb3</strain>
        <tissue evidence="3">Complete organism</tissue>
    </source>
</reference>
<keyword evidence="4" id="KW-1185">Reference proteome</keyword>
<keyword evidence="2" id="KW-0812">Transmembrane</keyword>
<keyword evidence="2" id="KW-0472">Membrane</keyword>
<name>A0A162SHZ3_9CRUS</name>
<evidence type="ECO:0000313" key="3">
    <source>
        <dbReference type="EMBL" id="KZS21316.1"/>
    </source>
</evidence>
<keyword evidence="2" id="KW-1133">Transmembrane helix</keyword>
<protein>
    <submittedName>
        <fullName evidence="3">Uncharacterized protein</fullName>
    </submittedName>
</protein>
<dbReference type="Proteomes" id="UP000076858">
    <property type="component" value="Unassembled WGS sequence"/>
</dbReference>
<organism evidence="3 4">
    <name type="scientific">Daphnia magna</name>
    <dbReference type="NCBI Taxonomy" id="35525"/>
    <lineage>
        <taxon>Eukaryota</taxon>
        <taxon>Metazoa</taxon>
        <taxon>Ecdysozoa</taxon>
        <taxon>Arthropoda</taxon>
        <taxon>Crustacea</taxon>
        <taxon>Branchiopoda</taxon>
        <taxon>Diplostraca</taxon>
        <taxon>Cladocera</taxon>
        <taxon>Anomopoda</taxon>
        <taxon>Daphniidae</taxon>
        <taxon>Daphnia</taxon>
    </lineage>
</organism>
<evidence type="ECO:0000256" key="2">
    <source>
        <dbReference type="SAM" id="Phobius"/>
    </source>
</evidence>
<evidence type="ECO:0000256" key="1">
    <source>
        <dbReference type="SAM" id="MobiDB-lite"/>
    </source>
</evidence>
<dbReference type="EMBL" id="LRGB01000024">
    <property type="protein sequence ID" value="KZS21316.1"/>
    <property type="molecule type" value="Genomic_DNA"/>
</dbReference>
<proteinExistence type="predicted"/>
<feature type="region of interest" description="Disordered" evidence="1">
    <location>
        <begin position="1"/>
        <end position="20"/>
    </location>
</feature>